<sequence length="334" mass="36706">MYSHPFWHLKFGSEDARVSPNKAQGYAKHRLTTEVLEHAAQQRRYWAPFNFGTLQSQGSGPPHLPQTSHKTELGERAKRKALATQRMVQARVEQAAPVGPISTSLQEQRRSDANIPEIAPHYRSGSGERAAMAGRGATNGALALQIAAAEEGNGDGGGIMDEAWDSQSVQNVCLRWGGAFNRSKRVHNRGYGLLRRRGAVTHPHSQVSSASEDLVQRMIHQDSRSAPIFSAKPRLEMEGSYGPDVKEGKRSLNDVGRGSRVFLILLWFGRLYLEIVASGASRKPHRECESNGSVTPKQNCGGVGSAKKFITQRTCESRILPEEDAVETIKFEVG</sequence>
<evidence type="ECO:0000313" key="3">
    <source>
        <dbReference type="Proteomes" id="UP001221757"/>
    </source>
</evidence>
<comment type="caution">
    <text evidence="2">The sequence shown here is derived from an EMBL/GenBank/DDBJ whole genome shotgun (WGS) entry which is preliminary data.</text>
</comment>
<evidence type="ECO:0000256" key="1">
    <source>
        <dbReference type="SAM" id="MobiDB-lite"/>
    </source>
</evidence>
<name>A0AAD7DFS6_MYCRO</name>
<evidence type="ECO:0000313" key="2">
    <source>
        <dbReference type="EMBL" id="KAJ7690366.1"/>
    </source>
</evidence>
<dbReference type="EMBL" id="JARKIE010000065">
    <property type="protein sequence ID" value="KAJ7690366.1"/>
    <property type="molecule type" value="Genomic_DNA"/>
</dbReference>
<accession>A0AAD7DFS6</accession>
<proteinExistence type="predicted"/>
<reference evidence="2" key="1">
    <citation type="submission" date="2023-03" db="EMBL/GenBank/DDBJ databases">
        <title>Massive genome expansion in bonnet fungi (Mycena s.s.) driven by repeated elements and novel gene families across ecological guilds.</title>
        <authorList>
            <consortium name="Lawrence Berkeley National Laboratory"/>
            <person name="Harder C.B."/>
            <person name="Miyauchi S."/>
            <person name="Viragh M."/>
            <person name="Kuo A."/>
            <person name="Thoen E."/>
            <person name="Andreopoulos B."/>
            <person name="Lu D."/>
            <person name="Skrede I."/>
            <person name="Drula E."/>
            <person name="Henrissat B."/>
            <person name="Morin E."/>
            <person name="Kohler A."/>
            <person name="Barry K."/>
            <person name="LaButti K."/>
            <person name="Morin E."/>
            <person name="Salamov A."/>
            <person name="Lipzen A."/>
            <person name="Mereny Z."/>
            <person name="Hegedus B."/>
            <person name="Baldrian P."/>
            <person name="Stursova M."/>
            <person name="Weitz H."/>
            <person name="Taylor A."/>
            <person name="Grigoriev I.V."/>
            <person name="Nagy L.G."/>
            <person name="Martin F."/>
            <person name="Kauserud H."/>
        </authorList>
    </citation>
    <scope>NUCLEOTIDE SEQUENCE</scope>
    <source>
        <strain evidence="2">CBHHK067</strain>
    </source>
</reference>
<feature type="region of interest" description="Disordered" evidence="1">
    <location>
        <begin position="54"/>
        <end position="73"/>
    </location>
</feature>
<organism evidence="2 3">
    <name type="scientific">Mycena rosella</name>
    <name type="common">Pink bonnet</name>
    <name type="synonym">Agaricus rosellus</name>
    <dbReference type="NCBI Taxonomy" id="1033263"/>
    <lineage>
        <taxon>Eukaryota</taxon>
        <taxon>Fungi</taxon>
        <taxon>Dikarya</taxon>
        <taxon>Basidiomycota</taxon>
        <taxon>Agaricomycotina</taxon>
        <taxon>Agaricomycetes</taxon>
        <taxon>Agaricomycetidae</taxon>
        <taxon>Agaricales</taxon>
        <taxon>Marasmiineae</taxon>
        <taxon>Mycenaceae</taxon>
        <taxon>Mycena</taxon>
    </lineage>
</organism>
<protein>
    <submittedName>
        <fullName evidence="2">Uncharacterized protein</fullName>
    </submittedName>
</protein>
<dbReference type="AlphaFoldDB" id="A0AAD7DFS6"/>
<keyword evidence="3" id="KW-1185">Reference proteome</keyword>
<gene>
    <name evidence="2" type="ORF">B0H17DRAFT_1134393</name>
</gene>
<dbReference type="Proteomes" id="UP001221757">
    <property type="component" value="Unassembled WGS sequence"/>
</dbReference>